<dbReference type="AlphaFoldDB" id="A0A7X6K7R0"/>
<sequence length="347" mass="36519">MKTEITELLGIEHPVLSAGMARVAQADLTVAVSNAGGMGCLGGVSYMPDALRAEIRNIKARTDKPYAVNLLLPDALTSDDDSQWEPVRELWGRLSPAERTKLTGVEALLTKGAVHDQVEVVMEEKPPVVILTFATPAEFVQRCHREGIIVGALAGSIGHAERAAGAGVDFIIAQGTEGGGHTGHVGTMALIPGVVDAVNVPVAAAGGITDGRGLAAARCLGAAAVWVGTRFIASNEAYGHEAFKQRVITGNSRDTVLTKSYTGKPLRAFRNDWTSEWEEKKGQIRDFPGQYAVAGTLVETGYQDGDLATGMMPAGQGIQTVHEILPAAEIVTSMVAEAESILRKLGS</sequence>
<evidence type="ECO:0000313" key="4">
    <source>
        <dbReference type="EMBL" id="NKX56681.1"/>
    </source>
</evidence>
<gene>
    <name evidence="4" type="ORF">HGG74_19580</name>
</gene>
<keyword evidence="2" id="KW-0288">FMN</keyword>
<evidence type="ECO:0000256" key="2">
    <source>
        <dbReference type="ARBA" id="ARBA00022643"/>
    </source>
</evidence>
<proteinExistence type="predicted"/>
<dbReference type="RefSeq" id="WP_168489102.1">
    <property type="nucleotide sequence ID" value="NZ_JAAZSQ010000030.1"/>
</dbReference>
<dbReference type="PANTHER" id="PTHR32332:SF20">
    <property type="entry name" value="2-NITROPROPANE DIOXYGENASE-LIKE PROTEIN"/>
    <property type="match status" value="1"/>
</dbReference>
<reference evidence="4 5" key="1">
    <citation type="submission" date="2020-04" db="EMBL/GenBank/DDBJ databases">
        <title>Arthrobacter sp. nov.</title>
        <authorList>
            <person name="Liu S."/>
        </authorList>
    </citation>
    <scope>NUCLEOTIDE SEQUENCE [LARGE SCALE GENOMIC DNA]</scope>
    <source>
        <strain evidence="4 5">E918</strain>
    </source>
</reference>
<dbReference type="InterPro" id="IPR004136">
    <property type="entry name" value="NMO"/>
</dbReference>
<dbReference type="InterPro" id="IPR013785">
    <property type="entry name" value="Aldolase_TIM"/>
</dbReference>
<keyword evidence="3" id="KW-0560">Oxidoreductase</keyword>
<accession>A0A7X6K7R0</accession>
<keyword evidence="4" id="KW-0503">Monooxygenase</keyword>
<dbReference type="PANTHER" id="PTHR32332">
    <property type="entry name" value="2-NITROPROPANE DIOXYGENASE"/>
    <property type="match status" value="1"/>
</dbReference>
<keyword evidence="1" id="KW-0285">Flavoprotein</keyword>
<evidence type="ECO:0000256" key="1">
    <source>
        <dbReference type="ARBA" id="ARBA00022630"/>
    </source>
</evidence>
<dbReference type="Proteomes" id="UP000544090">
    <property type="component" value="Unassembled WGS sequence"/>
</dbReference>
<keyword evidence="5" id="KW-1185">Reference proteome</keyword>
<dbReference type="EMBL" id="JAAZSQ010000030">
    <property type="protein sequence ID" value="NKX56681.1"/>
    <property type="molecule type" value="Genomic_DNA"/>
</dbReference>
<dbReference type="GO" id="GO:0018580">
    <property type="term" value="F:nitronate monooxygenase activity"/>
    <property type="evidence" value="ECO:0007669"/>
    <property type="project" value="InterPro"/>
</dbReference>
<dbReference type="Pfam" id="PF03060">
    <property type="entry name" value="NMO"/>
    <property type="match status" value="1"/>
</dbReference>
<name>A0A7X6K7R0_9MICC</name>
<comment type="caution">
    <text evidence="4">The sequence shown here is derived from an EMBL/GenBank/DDBJ whole genome shotgun (WGS) entry which is preliminary data.</text>
</comment>
<dbReference type="SUPFAM" id="SSF51412">
    <property type="entry name" value="Inosine monophosphate dehydrogenase (IMPDH)"/>
    <property type="match status" value="1"/>
</dbReference>
<dbReference type="Gene3D" id="3.20.20.70">
    <property type="entry name" value="Aldolase class I"/>
    <property type="match status" value="1"/>
</dbReference>
<protein>
    <submittedName>
        <fullName evidence="4">Nitronate monooxygenase</fullName>
    </submittedName>
</protein>
<dbReference type="CDD" id="cd04730">
    <property type="entry name" value="NPD_like"/>
    <property type="match status" value="1"/>
</dbReference>
<organism evidence="4 5">
    <name type="scientific">Arthrobacter mobilis</name>
    <dbReference type="NCBI Taxonomy" id="2724944"/>
    <lineage>
        <taxon>Bacteria</taxon>
        <taxon>Bacillati</taxon>
        <taxon>Actinomycetota</taxon>
        <taxon>Actinomycetes</taxon>
        <taxon>Micrococcales</taxon>
        <taxon>Micrococcaceae</taxon>
        <taxon>Arthrobacter</taxon>
    </lineage>
</organism>
<evidence type="ECO:0000313" key="5">
    <source>
        <dbReference type="Proteomes" id="UP000544090"/>
    </source>
</evidence>
<evidence type="ECO:0000256" key="3">
    <source>
        <dbReference type="ARBA" id="ARBA00023002"/>
    </source>
</evidence>